<sequence length="397" mass="44453">MSDSKGISLMIFATPTLDARELEVLAEIEALKIKLQFQLNEPKRWTGSLRRLSFARNIRGSNSIEGFDATLDDAAAVALGEEPLDATTETRLALDGYRNAMTYVLQIAQEPHVEASEALIKSLHFMMTHYDLSNSPGRWRPGAIFVRDEESGEIVHEGADVDDVPALMAELVNDLNSNTADPPVIRAAMAHLNLVMIHPFRDGNGRMSRCLQSLILAAEGVLSPVFMSVEEYLGKNTQAYYQILAEVGGGHWSPSRDARPWIRFMLTAHLRQAETLQRRVKESERLWVELERIRVRQGLPERVISALFDAAYGYRVRNATYRAVLAQDEEVSEQTAGRDLKQLVDAGLLNSMGERRGRHYVAGEELQALRRAIFGARTPRSVADPFAIRVPEQPSLF</sequence>
<dbReference type="PANTHER" id="PTHR13504:SF38">
    <property type="entry name" value="FIDO DOMAIN-CONTAINING PROTEIN"/>
    <property type="match status" value="1"/>
</dbReference>
<dbReference type="GO" id="GO:0005524">
    <property type="term" value="F:ATP binding"/>
    <property type="evidence" value="ECO:0007669"/>
    <property type="project" value="UniProtKB-KW"/>
</dbReference>
<dbReference type="InterPro" id="IPR040198">
    <property type="entry name" value="Fido_containing"/>
</dbReference>
<protein>
    <submittedName>
        <fullName evidence="4">Fic family protein</fullName>
    </submittedName>
</protein>
<dbReference type="EMBL" id="SOEY01000007">
    <property type="protein sequence ID" value="TFB75878.1"/>
    <property type="molecule type" value="Genomic_DNA"/>
</dbReference>
<keyword evidence="2" id="KW-0547">Nucleotide-binding</keyword>
<dbReference type="OrthoDB" id="9813719at2"/>
<keyword evidence="2" id="KW-0067">ATP-binding</keyword>
<dbReference type="Gene3D" id="1.10.3290.10">
    <property type="entry name" value="Fido-like domain"/>
    <property type="match status" value="1"/>
</dbReference>
<dbReference type="SUPFAM" id="SSF140931">
    <property type="entry name" value="Fic-like"/>
    <property type="match status" value="1"/>
</dbReference>
<keyword evidence="5" id="KW-1185">Reference proteome</keyword>
<comment type="caution">
    <text evidence="4">The sequence shown here is derived from an EMBL/GenBank/DDBJ whole genome shotgun (WGS) entry which is preliminary data.</text>
</comment>
<accession>A0A4R8V405</accession>
<feature type="binding site" evidence="2">
    <location>
        <begin position="202"/>
        <end position="209"/>
    </location>
    <ligand>
        <name>ATP</name>
        <dbReference type="ChEBI" id="CHEBI:30616"/>
    </ligand>
</feature>
<organism evidence="4 5">
    <name type="scientific">Cryobacterium glaciale</name>
    <dbReference type="NCBI Taxonomy" id="1259145"/>
    <lineage>
        <taxon>Bacteria</taxon>
        <taxon>Bacillati</taxon>
        <taxon>Actinomycetota</taxon>
        <taxon>Actinomycetes</taxon>
        <taxon>Micrococcales</taxon>
        <taxon>Microbacteriaceae</taxon>
        <taxon>Cryobacterium</taxon>
    </lineage>
</organism>
<dbReference type="InterPro" id="IPR036597">
    <property type="entry name" value="Fido-like_dom_sf"/>
</dbReference>
<dbReference type="AlphaFoldDB" id="A0A4R8V405"/>
<dbReference type="Gene3D" id="1.10.10.10">
    <property type="entry name" value="Winged helix-like DNA-binding domain superfamily/Winged helix DNA-binding domain"/>
    <property type="match status" value="1"/>
</dbReference>
<proteinExistence type="predicted"/>
<evidence type="ECO:0000313" key="5">
    <source>
        <dbReference type="Proteomes" id="UP000298173"/>
    </source>
</evidence>
<feature type="binding site" evidence="2">
    <location>
        <begin position="240"/>
        <end position="241"/>
    </location>
    <ligand>
        <name>ATP</name>
        <dbReference type="ChEBI" id="CHEBI:30616"/>
    </ligand>
</feature>
<dbReference type="InterPro" id="IPR036388">
    <property type="entry name" value="WH-like_DNA-bd_sf"/>
</dbReference>
<dbReference type="PROSITE" id="PS51459">
    <property type="entry name" value="FIDO"/>
    <property type="match status" value="1"/>
</dbReference>
<dbReference type="Proteomes" id="UP000298173">
    <property type="component" value="Unassembled WGS sequence"/>
</dbReference>
<reference evidence="4 5" key="1">
    <citation type="submission" date="2019-03" db="EMBL/GenBank/DDBJ databases">
        <title>Genomics of glacier-inhabiting Cryobacterium strains.</title>
        <authorList>
            <person name="Liu Q."/>
            <person name="Xin Y.-H."/>
        </authorList>
    </citation>
    <scope>NUCLEOTIDE SEQUENCE [LARGE SCALE GENOMIC DNA]</scope>
    <source>
        <strain evidence="4 5">HLT2-23</strain>
    </source>
</reference>
<evidence type="ECO:0000259" key="3">
    <source>
        <dbReference type="PROSITE" id="PS51459"/>
    </source>
</evidence>
<feature type="domain" description="Fido" evidence="3">
    <location>
        <begin position="115"/>
        <end position="267"/>
    </location>
</feature>
<dbReference type="Pfam" id="PF02661">
    <property type="entry name" value="Fic"/>
    <property type="match status" value="1"/>
</dbReference>
<dbReference type="PANTHER" id="PTHR13504">
    <property type="entry name" value="FIDO DOMAIN-CONTAINING PROTEIN DDB_G0283145"/>
    <property type="match status" value="1"/>
</dbReference>
<dbReference type="InterPro" id="IPR003812">
    <property type="entry name" value="Fido"/>
</dbReference>
<name>A0A4R8V405_9MICO</name>
<evidence type="ECO:0000256" key="1">
    <source>
        <dbReference type="PIRSR" id="PIRSR640198-1"/>
    </source>
</evidence>
<feature type="active site" evidence="1">
    <location>
        <position position="198"/>
    </location>
</feature>
<evidence type="ECO:0000256" key="2">
    <source>
        <dbReference type="PIRSR" id="PIRSR640198-2"/>
    </source>
</evidence>
<gene>
    <name evidence="4" type="ORF">E3O06_04360</name>
</gene>
<evidence type="ECO:0000313" key="4">
    <source>
        <dbReference type="EMBL" id="TFB75878.1"/>
    </source>
</evidence>